<keyword evidence="2" id="KW-0472">Membrane</keyword>
<dbReference type="KEGG" id="azc:AZC_4259"/>
<dbReference type="STRING" id="438753.AZC_4259"/>
<reference evidence="3 4" key="4">
    <citation type="journal article" date="2009" name="Appl. Environ. Microbiol.">
        <title>Comparative genome-wide transcriptional profiling of Azorhizobium caulinodans ORS571 grown under free-living and symbiotic conditions.</title>
        <authorList>
            <person name="Tsukada S."/>
            <person name="Aono T."/>
            <person name="Akiba N."/>
            <person name="Lee KB."/>
            <person name="Liu CT."/>
            <person name="Toyazaki H."/>
            <person name="Oyaizu H."/>
        </authorList>
    </citation>
    <scope>NUCLEOTIDE SEQUENCE [LARGE SCALE GENOMIC DNA]</scope>
    <source>
        <strain evidence="4">ATCC 43989 / DSM 5975 / JCM 20966 / LMG 6465 / NBRC 14845 / NCIMB 13405 / ORS 571</strain>
    </source>
</reference>
<dbReference type="Pfam" id="PF09527">
    <property type="entry name" value="ATPase_gene1"/>
    <property type="match status" value="1"/>
</dbReference>
<reference evidence="3 4" key="3">
    <citation type="journal article" date="2008" name="BMC Genomics">
        <title>The genome of the versatile nitrogen fixer Azorhizobium caulinodans ORS571.</title>
        <authorList>
            <person name="Lee KB."/>
            <person name="Backer P.D."/>
            <person name="Aono T."/>
            <person name="Liu CT."/>
            <person name="Suzuki S."/>
            <person name="Suzuki T."/>
            <person name="Kaneko T."/>
            <person name="Yamada M."/>
            <person name="Tabata S."/>
            <person name="Kupfer D.M."/>
            <person name="Najar F.Z."/>
            <person name="Wiley G.B."/>
            <person name="Roe B."/>
            <person name="Binnewies T.T."/>
            <person name="Ussery D.W."/>
            <person name="D'Haeze W."/>
            <person name="Herder J.D."/>
            <person name="Gevers D."/>
            <person name="Vereecke D."/>
            <person name="Holsters M."/>
            <person name="Oyaizu H."/>
        </authorList>
    </citation>
    <scope>NUCLEOTIDE SEQUENCE [LARGE SCALE GENOMIC DNA]</scope>
    <source>
        <strain evidence="4">ATCC 43989 / DSM 5975 / JCM 20966 / LMG 6465 / NBRC 14845 / NCIMB 13405 / ORS 571</strain>
    </source>
</reference>
<dbReference type="HOGENOM" id="CLU_137927_0_0_5"/>
<proteinExistence type="predicted"/>
<evidence type="ECO:0000256" key="2">
    <source>
        <dbReference type="SAM" id="Phobius"/>
    </source>
</evidence>
<evidence type="ECO:0000256" key="1">
    <source>
        <dbReference type="SAM" id="MobiDB-lite"/>
    </source>
</evidence>
<dbReference type="InterPro" id="IPR032820">
    <property type="entry name" value="ATPase_put"/>
</dbReference>
<reference evidence="3 4" key="6">
    <citation type="journal article" date="2011" name="Appl. Environ. Microbiol.">
        <title>Involvement of the azorhizobial chromosome partition gene (parA) in the onset of bacteroid differentiation during Sesbania rostrata stem nodule development.</title>
        <authorList>
            <person name="Liu CT."/>
            <person name="Lee KB."/>
            <person name="Wang YS."/>
            <person name="Peng MH."/>
            <person name="Lee KT."/>
            <person name="Suzuki S."/>
            <person name="Suzuki T."/>
            <person name="Oyaizu H."/>
        </authorList>
    </citation>
    <scope>NUCLEOTIDE SEQUENCE [LARGE SCALE GENOMIC DNA]</scope>
    <source>
        <strain evidence="4">ATCC 43989 / DSM 5975 / JCM 20966 / LMG 6465 / NBRC 14845 / NCIMB 13405 / ORS 571</strain>
    </source>
</reference>
<keyword evidence="4" id="KW-1185">Reference proteome</keyword>
<accession>A8HT61</accession>
<dbReference type="eggNOG" id="COG5336">
    <property type="taxonomic scope" value="Bacteria"/>
</dbReference>
<feature type="transmembrane region" description="Helical" evidence="2">
    <location>
        <begin position="65"/>
        <end position="87"/>
    </location>
</feature>
<feature type="region of interest" description="Disordered" evidence="1">
    <location>
        <begin position="1"/>
        <end position="60"/>
    </location>
</feature>
<reference evidence="3 4" key="5">
    <citation type="journal article" date="2010" name="Appl. Environ. Microbiol.">
        <title>phrR-like gene praR of Azorhizobium caulinodans ORS571 is essential for symbiosis with Sesbania rostrata and is involved in expression of reb genes.</title>
        <authorList>
            <person name="Akiba N."/>
            <person name="Aono T."/>
            <person name="Toyazaki H."/>
            <person name="Sato S."/>
            <person name="Oyaizu H."/>
        </authorList>
    </citation>
    <scope>NUCLEOTIDE SEQUENCE [LARGE SCALE GENOMIC DNA]</scope>
    <source>
        <strain evidence="4">ATCC 43989 / DSM 5975 / JCM 20966 / LMG 6465 / NBRC 14845 / NCIMB 13405 / ORS 571</strain>
    </source>
</reference>
<reference evidence="3 4" key="1">
    <citation type="journal article" date="2007" name="Appl. Environ. Microbiol.">
        <title>Rhizobial factors required for stem nodule maturation and maintenance in Sesbania rostrata-Azorhizobium caulinodans ORS571 symbiosis.</title>
        <authorList>
            <person name="Suzuki S."/>
            <person name="Aono T."/>
            <person name="Lee KB."/>
            <person name="Suzuki T."/>
            <person name="Liu CT."/>
            <person name="Miwa H."/>
            <person name="Wakao S."/>
            <person name="Iki T."/>
            <person name="Oyaizu H."/>
        </authorList>
    </citation>
    <scope>NUCLEOTIDE SEQUENCE [LARGE SCALE GENOMIC DNA]</scope>
    <source>
        <strain evidence="4">ATCC 43989 / DSM 5975 / JCM 20966 / LMG 6465 / NBRC 14845 / NCIMB 13405 / ORS 571</strain>
    </source>
</reference>
<sequence>MTDPSEAPGRKPDGTPQEQGSGASDAGLSDRLQRLNAALDKARPRDQSQPAGSRRDASTSSGMAMAFRLGTEFVSGVLVGALVGWGLDKVLGIAPWGIILLTLVGFGAGVLNMMRAAGETPSRKRPKA</sequence>
<protein>
    <submittedName>
        <fullName evidence="3">ATP synthase protein subunit I</fullName>
    </submittedName>
</protein>
<keyword evidence="2" id="KW-1133">Transmembrane helix</keyword>
<dbReference type="EMBL" id="AP009384">
    <property type="protein sequence ID" value="BAF90257.1"/>
    <property type="molecule type" value="Genomic_DNA"/>
</dbReference>
<gene>
    <name evidence="3" type="ordered locus">AZC_4259</name>
</gene>
<dbReference type="Proteomes" id="UP000000270">
    <property type="component" value="Chromosome"/>
</dbReference>
<organism evidence="3 4">
    <name type="scientific">Azorhizobium caulinodans (strain ATCC 43989 / DSM 5975 / JCM 20966 / LMG 6465 / NBRC 14845 / NCIMB 13405 / ORS 571)</name>
    <dbReference type="NCBI Taxonomy" id="438753"/>
    <lineage>
        <taxon>Bacteria</taxon>
        <taxon>Pseudomonadati</taxon>
        <taxon>Pseudomonadota</taxon>
        <taxon>Alphaproteobacteria</taxon>
        <taxon>Hyphomicrobiales</taxon>
        <taxon>Xanthobacteraceae</taxon>
        <taxon>Azorhizobium</taxon>
    </lineage>
</organism>
<dbReference type="AlphaFoldDB" id="A8HT61"/>
<name>A8HT61_AZOC5</name>
<evidence type="ECO:0000313" key="3">
    <source>
        <dbReference type="EMBL" id="BAF90257.1"/>
    </source>
</evidence>
<feature type="transmembrane region" description="Helical" evidence="2">
    <location>
        <begin position="93"/>
        <end position="114"/>
    </location>
</feature>
<evidence type="ECO:0000313" key="4">
    <source>
        <dbReference type="Proteomes" id="UP000000270"/>
    </source>
</evidence>
<keyword evidence="2" id="KW-0812">Transmembrane</keyword>
<reference evidence="4" key="2">
    <citation type="submission" date="2007-04" db="EMBL/GenBank/DDBJ databases">
        <title>Complete genome sequence of the nitrogen-fixing bacterium Azorhizobium caulinodans ORS571.</title>
        <authorList>
            <person name="Lee K.B."/>
            <person name="Backer P.D."/>
            <person name="Aono T."/>
            <person name="Liu C.T."/>
            <person name="Suzuki S."/>
            <person name="Suzuki T."/>
            <person name="Kaneko T."/>
            <person name="Yamada M."/>
            <person name="Tabata S."/>
            <person name="Kupfer D.M."/>
            <person name="Najar F.Z."/>
            <person name="Wiley G.B."/>
            <person name="Roe B."/>
            <person name="Binnewies T."/>
            <person name="Ussery D."/>
            <person name="Vereecke D."/>
            <person name="Gevers D."/>
            <person name="Holsters M."/>
            <person name="Oyaizu H."/>
        </authorList>
    </citation>
    <scope>NUCLEOTIDE SEQUENCE [LARGE SCALE GENOMIC DNA]</scope>
    <source>
        <strain evidence="4">ATCC 43989 / DSM 5975 / JCM 20966 / LMG 6465 / NBRC 14845 / NCIMB 13405 / ORS 571</strain>
    </source>
</reference>